<comment type="caution">
    <text evidence="2">The sequence shown here is derived from an EMBL/GenBank/DDBJ whole genome shotgun (WGS) entry which is preliminary data.</text>
</comment>
<keyword evidence="1" id="KW-0732">Signal</keyword>
<evidence type="ECO:0000313" key="3">
    <source>
        <dbReference type="Proteomes" id="UP001165065"/>
    </source>
</evidence>
<evidence type="ECO:0008006" key="4">
    <source>
        <dbReference type="Google" id="ProtNLM"/>
    </source>
</evidence>
<accession>A0A9W7L736</accession>
<proteinExistence type="predicted"/>
<keyword evidence="3" id="KW-1185">Reference proteome</keyword>
<dbReference type="OrthoDB" id="46968at2759"/>
<evidence type="ECO:0000256" key="1">
    <source>
        <dbReference type="SAM" id="SignalP"/>
    </source>
</evidence>
<feature type="chain" id="PRO_5040820109" description="O-fucosyltransferase family protein" evidence="1">
    <location>
        <begin position="27"/>
        <end position="428"/>
    </location>
</feature>
<evidence type="ECO:0000313" key="2">
    <source>
        <dbReference type="EMBL" id="GMI35106.1"/>
    </source>
</evidence>
<reference evidence="3" key="1">
    <citation type="journal article" date="2023" name="Commun. Biol.">
        <title>Genome analysis of Parmales, the sister group of diatoms, reveals the evolutionary specialization of diatoms from phago-mixotrophs to photoautotrophs.</title>
        <authorList>
            <person name="Ban H."/>
            <person name="Sato S."/>
            <person name="Yoshikawa S."/>
            <person name="Yamada K."/>
            <person name="Nakamura Y."/>
            <person name="Ichinomiya M."/>
            <person name="Sato N."/>
            <person name="Blanc-Mathieu R."/>
            <person name="Endo H."/>
            <person name="Kuwata A."/>
            <person name="Ogata H."/>
        </authorList>
    </citation>
    <scope>NUCLEOTIDE SEQUENCE [LARGE SCALE GENOMIC DNA]</scope>
</reference>
<dbReference type="Proteomes" id="UP001165065">
    <property type="component" value="Unassembled WGS sequence"/>
</dbReference>
<feature type="signal peptide" evidence="1">
    <location>
        <begin position="1"/>
        <end position="26"/>
    </location>
</feature>
<protein>
    <recommendedName>
        <fullName evidence="4">O-fucosyltransferase family protein</fullName>
    </recommendedName>
</protein>
<sequence length="428" mass="48103">MLSSSVFKKLAWATVAITSFLALVHQQGFSISTTIPLFSKTKTNETSFVGSNFAREEQFLPLGARDVDVLPKWIQEYIVFHEKEKKRSKEGDASVKFLVMSCVSKACHGGTVDRLTPVPFFVLLAALSGRVLLIHWTIPSELENFLVPPTGGIDWTKPPHVDLGAATNPSTRNWMNEATPRTLEDILNKYNKSQVLNLSFGAGSTQFMKMEQLLADHTKQELKYGEESQEDWTAIFPTLFSKVFTPSPRLAEFMVKEITNLGLVRGNFLAVHGRVHYPFRKDGKPQYPTVEEESQILRNAIDCAINIREKESDANIYVACDRIHVAESIKDEYESEFPGLVKVDEGVNEDQHIAFSTFNDGAHEDVVVEPFLPTFSDLWIMGMARCVVHGVGGYGSFSAMLAGNRCTYSHRRGEKRFWTAEHTQCPNK</sequence>
<gene>
    <name evidence="2" type="ORF">TrCOL_g13109</name>
</gene>
<name>A0A9W7L736_9STRA</name>
<organism evidence="2 3">
    <name type="scientific">Triparma columacea</name>
    <dbReference type="NCBI Taxonomy" id="722753"/>
    <lineage>
        <taxon>Eukaryota</taxon>
        <taxon>Sar</taxon>
        <taxon>Stramenopiles</taxon>
        <taxon>Ochrophyta</taxon>
        <taxon>Bolidophyceae</taxon>
        <taxon>Parmales</taxon>
        <taxon>Triparmaceae</taxon>
        <taxon>Triparma</taxon>
    </lineage>
</organism>
<dbReference type="AlphaFoldDB" id="A0A9W7L736"/>
<dbReference type="EMBL" id="BRYA01000896">
    <property type="protein sequence ID" value="GMI35106.1"/>
    <property type="molecule type" value="Genomic_DNA"/>
</dbReference>